<name>A0A9D4H2H9_DREPO</name>
<comment type="caution">
    <text evidence="1">The sequence shown here is derived from an EMBL/GenBank/DDBJ whole genome shotgun (WGS) entry which is preliminary data.</text>
</comment>
<gene>
    <name evidence="1" type="ORF">DPMN_129317</name>
</gene>
<organism evidence="1 2">
    <name type="scientific">Dreissena polymorpha</name>
    <name type="common">Zebra mussel</name>
    <name type="synonym">Mytilus polymorpha</name>
    <dbReference type="NCBI Taxonomy" id="45954"/>
    <lineage>
        <taxon>Eukaryota</taxon>
        <taxon>Metazoa</taxon>
        <taxon>Spiralia</taxon>
        <taxon>Lophotrochozoa</taxon>
        <taxon>Mollusca</taxon>
        <taxon>Bivalvia</taxon>
        <taxon>Autobranchia</taxon>
        <taxon>Heteroconchia</taxon>
        <taxon>Euheterodonta</taxon>
        <taxon>Imparidentia</taxon>
        <taxon>Neoheterodontei</taxon>
        <taxon>Myida</taxon>
        <taxon>Dreissenoidea</taxon>
        <taxon>Dreissenidae</taxon>
        <taxon>Dreissena</taxon>
    </lineage>
</organism>
<sequence>MTKNTIRATVFCHLSIFHGIKNLKNPTDHSKNDCKPLSEPLFKKWKRSWMVVSLGGNLKCFAKKRSSRPQTTFNLKLDLVSFKQGAQVTLQSISVDLY</sequence>
<dbReference type="AlphaFoldDB" id="A0A9D4H2H9"/>
<reference evidence="1" key="1">
    <citation type="journal article" date="2019" name="bioRxiv">
        <title>The Genome of the Zebra Mussel, Dreissena polymorpha: A Resource for Invasive Species Research.</title>
        <authorList>
            <person name="McCartney M.A."/>
            <person name="Auch B."/>
            <person name="Kono T."/>
            <person name="Mallez S."/>
            <person name="Zhang Y."/>
            <person name="Obille A."/>
            <person name="Becker A."/>
            <person name="Abrahante J.E."/>
            <person name="Garbe J."/>
            <person name="Badalamenti J.P."/>
            <person name="Herman A."/>
            <person name="Mangelson H."/>
            <person name="Liachko I."/>
            <person name="Sullivan S."/>
            <person name="Sone E.D."/>
            <person name="Koren S."/>
            <person name="Silverstein K.A.T."/>
            <person name="Beckman K.B."/>
            <person name="Gohl D.M."/>
        </authorList>
    </citation>
    <scope>NUCLEOTIDE SEQUENCE</scope>
    <source>
        <strain evidence="1">Duluth1</strain>
        <tissue evidence="1">Whole animal</tissue>
    </source>
</reference>
<reference evidence="1" key="2">
    <citation type="submission" date="2020-11" db="EMBL/GenBank/DDBJ databases">
        <authorList>
            <person name="McCartney M.A."/>
            <person name="Auch B."/>
            <person name="Kono T."/>
            <person name="Mallez S."/>
            <person name="Becker A."/>
            <person name="Gohl D.M."/>
            <person name="Silverstein K.A.T."/>
            <person name="Koren S."/>
            <person name="Bechman K.B."/>
            <person name="Herman A."/>
            <person name="Abrahante J.E."/>
            <person name="Garbe J."/>
        </authorList>
    </citation>
    <scope>NUCLEOTIDE SEQUENCE</scope>
    <source>
        <strain evidence="1">Duluth1</strain>
        <tissue evidence="1">Whole animal</tissue>
    </source>
</reference>
<dbReference type="Gene3D" id="2.30.29.30">
    <property type="entry name" value="Pleckstrin-homology domain (PH domain)/Phosphotyrosine-binding domain (PTB)"/>
    <property type="match status" value="1"/>
</dbReference>
<accession>A0A9D4H2H9</accession>
<evidence type="ECO:0000313" key="1">
    <source>
        <dbReference type="EMBL" id="KAH3827380.1"/>
    </source>
</evidence>
<protein>
    <submittedName>
        <fullName evidence="1">Uncharacterized protein</fullName>
    </submittedName>
</protein>
<dbReference type="EMBL" id="JAIWYP010000005">
    <property type="protein sequence ID" value="KAH3827380.1"/>
    <property type="molecule type" value="Genomic_DNA"/>
</dbReference>
<dbReference type="InterPro" id="IPR011993">
    <property type="entry name" value="PH-like_dom_sf"/>
</dbReference>
<evidence type="ECO:0000313" key="2">
    <source>
        <dbReference type="Proteomes" id="UP000828390"/>
    </source>
</evidence>
<dbReference type="Proteomes" id="UP000828390">
    <property type="component" value="Unassembled WGS sequence"/>
</dbReference>
<proteinExistence type="predicted"/>
<keyword evidence="2" id="KW-1185">Reference proteome</keyword>